<proteinExistence type="predicted"/>
<organism evidence="2 3">
    <name type="scientific">Actibacterium naphthalenivorans</name>
    <dbReference type="NCBI Taxonomy" id="1614693"/>
    <lineage>
        <taxon>Bacteria</taxon>
        <taxon>Pseudomonadati</taxon>
        <taxon>Pseudomonadota</taxon>
        <taxon>Alphaproteobacteria</taxon>
        <taxon>Rhodobacterales</taxon>
        <taxon>Roseobacteraceae</taxon>
        <taxon>Actibacterium</taxon>
    </lineage>
</organism>
<protein>
    <submittedName>
        <fullName evidence="2">3-hydroxyisobutyrate dehydrogenase-like beta-hydroxyacid dehydrogenase</fullName>
    </submittedName>
</protein>
<evidence type="ECO:0000313" key="3">
    <source>
        <dbReference type="Proteomes" id="UP000585681"/>
    </source>
</evidence>
<reference evidence="2 3" key="1">
    <citation type="submission" date="2020-08" db="EMBL/GenBank/DDBJ databases">
        <title>Genomic Encyclopedia of Type Strains, Phase IV (KMG-IV): sequencing the most valuable type-strain genomes for metagenomic binning, comparative biology and taxonomic classification.</title>
        <authorList>
            <person name="Goeker M."/>
        </authorList>
    </citation>
    <scope>NUCLEOTIDE SEQUENCE [LARGE SCALE GENOMIC DNA]</scope>
    <source>
        <strain evidence="2 3">DSM 105040</strain>
    </source>
</reference>
<keyword evidence="3" id="KW-1185">Reference proteome</keyword>
<sequence length="60" mass="5874">MSRTAFVGLGAVGGAMASGVARKLLAIAAYDIALAALARVGSVFVSAFGPVFVSASSGWV</sequence>
<dbReference type="RefSeq" id="WP_054540652.1">
    <property type="nucleotide sequence ID" value="NZ_JACIEQ010000007.1"/>
</dbReference>
<dbReference type="Proteomes" id="UP000585681">
    <property type="component" value="Unassembled WGS sequence"/>
</dbReference>
<keyword evidence="1" id="KW-0812">Transmembrane</keyword>
<dbReference type="EMBL" id="JACIEQ010000007">
    <property type="protein sequence ID" value="MBB4023602.1"/>
    <property type="molecule type" value="Genomic_DNA"/>
</dbReference>
<dbReference type="AlphaFoldDB" id="A0A840CHL1"/>
<keyword evidence="1" id="KW-1133">Transmembrane helix</keyword>
<gene>
    <name evidence="2" type="ORF">GGR17_003438</name>
</gene>
<name>A0A840CHL1_9RHOB</name>
<evidence type="ECO:0000313" key="2">
    <source>
        <dbReference type="EMBL" id="MBB4023602.1"/>
    </source>
</evidence>
<feature type="transmembrane region" description="Helical" evidence="1">
    <location>
        <begin position="27"/>
        <end position="53"/>
    </location>
</feature>
<accession>A0A840CHL1</accession>
<evidence type="ECO:0000256" key="1">
    <source>
        <dbReference type="SAM" id="Phobius"/>
    </source>
</evidence>
<keyword evidence="1" id="KW-0472">Membrane</keyword>
<comment type="caution">
    <text evidence="2">The sequence shown here is derived from an EMBL/GenBank/DDBJ whole genome shotgun (WGS) entry which is preliminary data.</text>
</comment>